<evidence type="ECO:0000313" key="2">
    <source>
        <dbReference type="Proteomes" id="UP000028302"/>
    </source>
</evidence>
<evidence type="ECO:0008006" key="3">
    <source>
        <dbReference type="Google" id="ProtNLM"/>
    </source>
</evidence>
<gene>
    <name evidence="1" type="ORF">C41B8_00855</name>
</gene>
<dbReference type="Proteomes" id="UP000028302">
    <property type="component" value="Unassembled WGS sequence"/>
</dbReference>
<comment type="caution">
    <text evidence="1">The sequence shown here is derived from an EMBL/GenBank/DDBJ whole genome shotgun (WGS) entry which is preliminary data.</text>
</comment>
<sequence>MKGGSVMLPLASQSEPIMASARKQVAQRQQLAQVAARLMAEQGIRDFRVAKQKAAHQMGIDVRQSILPKNSEIEAALAEHQRLFSAEDQPAELADMRQAALSAMRLLADFKPRLVGDVLSGLANAHSDIQLHVFAEQSESFDLFLEGRGIPFEIVERRYRFPTGYRFYPAFRFVAGEHRFEATLFSDTEIREAPRSLVDGAPMERANLNRVVELIEQAEFEDRLASL</sequence>
<reference evidence="1 2" key="1">
    <citation type="submission" date="2013-03" db="EMBL/GenBank/DDBJ databases">
        <title>Salinisphaera hydrothermalis C41B8 Genome Sequencing.</title>
        <authorList>
            <person name="Li C."/>
            <person name="Lai Q."/>
            <person name="Shao Z."/>
        </authorList>
    </citation>
    <scope>NUCLEOTIDE SEQUENCE [LARGE SCALE GENOMIC DNA]</scope>
    <source>
        <strain evidence="1 2">C41B8</strain>
    </source>
</reference>
<name>A0A084IRC0_SALHC</name>
<dbReference type="STRING" id="1304275.C41B8_00855"/>
<dbReference type="AlphaFoldDB" id="A0A084IRC0"/>
<evidence type="ECO:0000313" key="1">
    <source>
        <dbReference type="EMBL" id="KEZ79254.1"/>
    </source>
</evidence>
<proteinExistence type="predicted"/>
<dbReference type="EMBL" id="APNK01000001">
    <property type="protein sequence ID" value="KEZ79254.1"/>
    <property type="molecule type" value="Genomic_DNA"/>
</dbReference>
<protein>
    <recommendedName>
        <fullName evidence="3">Nucleotidyltransferase</fullName>
    </recommendedName>
</protein>
<accession>A0A084IRC0</accession>
<dbReference type="eggNOG" id="COG2413">
    <property type="taxonomic scope" value="Bacteria"/>
</dbReference>
<keyword evidence="2" id="KW-1185">Reference proteome</keyword>
<organism evidence="1 2">
    <name type="scientific">Salinisphaera hydrothermalis (strain C41B8)</name>
    <dbReference type="NCBI Taxonomy" id="1304275"/>
    <lineage>
        <taxon>Bacteria</taxon>
        <taxon>Pseudomonadati</taxon>
        <taxon>Pseudomonadota</taxon>
        <taxon>Gammaproteobacteria</taxon>
        <taxon>Salinisphaerales</taxon>
        <taxon>Salinisphaeraceae</taxon>
        <taxon>Salinisphaera</taxon>
    </lineage>
</organism>